<accession>A0A5P9NIH2</accession>
<dbReference type="InterPro" id="IPR014284">
    <property type="entry name" value="RNA_pol_sigma-70_dom"/>
</dbReference>
<dbReference type="InterPro" id="IPR013324">
    <property type="entry name" value="RNA_pol_sigma_r3/r4-like"/>
</dbReference>
<dbReference type="Pfam" id="PF04542">
    <property type="entry name" value="Sigma70_r2"/>
    <property type="match status" value="1"/>
</dbReference>
<dbReference type="NCBIfam" id="TIGR02937">
    <property type="entry name" value="sigma70-ECF"/>
    <property type="match status" value="1"/>
</dbReference>
<keyword evidence="9" id="KW-1185">Reference proteome</keyword>
<comment type="similarity">
    <text evidence="1">Belongs to the sigma-70 factor family. ECF subfamily.</text>
</comment>
<protein>
    <submittedName>
        <fullName evidence="8">Sigma-70 family RNA polymerase sigma factor</fullName>
    </submittedName>
</protein>
<dbReference type="PANTHER" id="PTHR43133:SF58">
    <property type="entry name" value="ECF RNA POLYMERASE SIGMA FACTOR SIGD"/>
    <property type="match status" value="1"/>
</dbReference>
<dbReference type="CDD" id="cd06171">
    <property type="entry name" value="Sigma70_r4"/>
    <property type="match status" value="1"/>
</dbReference>
<dbReference type="KEGG" id="halc:EY643_03490"/>
<gene>
    <name evidence="8" type="ORF">EY643_03490</name>
</gene>
<reference evidence="8 9" key="1">
    <citation type="submission" date="2019-02" db="EMBL/GenBank/DDBJ databases">
        <authorList>
            <person name="Li S.-H."/>
        </authorList>
    </citation>
    <scope>NUCLEOTIDE SEQUENCE [LARGE SCALE GENOMIC DNA]</scope>
    <source>
        <strain evidence="8 9">IMCC14385</strain>
    </source>
</reference>
<dbReference type="Pfam" id="PF08281">
    <property type="entry name" value="Sigma70_r4_2"/>
    <property type="match status" value="1"/>
</dbReference>
<evidence type="ECO:0000313" key="9">
    <source>
        <dbReference type="Proteomes" id="UP000326287"/>
    </source>
</evidence>
<proteinExistence type="inferred from homology"/>
<dbReference type="AlphaFoldDB" id="A0A5P9NIH2"/>
<feature type="domain" description="RNA polymerase sigma-70 region 2" evidence="6">
    <location>
        <begin position="55"/>
        <end position="112"/>
    </location>
</feature>
<dbReference type="EMBL" id="CP036422">
    <property type="protein sequence ID" value="QFU74788.1"/>
    <property type="molecule type" value="Genomic_DNA"/>
</dbReference>
<organism evidence="8 9">
    <name type="scientific">Halioglobus maricola</name>
    <dbReference type="NCBI Taxonomy" id="2601894"/>
    <lineage>
        <taxon>Bacteria</taxon>
        <taxon>Pseudomonadati</taxon>
        <taxon>Pseudomonadota</taxon>
        <taxon>Gammaproteobacteria</taxon>
        <taxon>Cellvibrionales</taxon>
        <taxon>Halieaceae</taxon>
        <taxon>Halioglobus</taxon>
    </lineage>
</organism>
<dbReference type="InterPro" id="IPR013249">
    <property type="entry name" value="RNA_pol_sigma70_r4_t2"/>
</dbReference>
<sequence>MMSAIPAGHQRGPMAEAKTTKYGADEARWAGLMTSAQRGEEADYRRLLTELAVVIDRYLRSRLGAYDLVEDCVQDSLLAIHQARHTYDPRRPFRPWLFAIVRHKAVDALRRGESKQRLHLVGEEIPEQAVAGPESELQRGQLLDQLPQTLREALVLTKILGLSTGEAAARIGISQAALKVRVHRAMRKVKNLLESDLV</sequence>
<dbReference type="Gene3D" id="1.10.10.10">
    <property type="entry name" value="Winged helix-like DNA-binding domain superfamily/Winged helix DNA-binding domain"/>
    <property type="match status" value="1"/>
</dbReference>
<evidence type="ECO:0000259" key="7">
    <source>
        <dbReference type="Pfam" id="PF08281"/>
    </source>
</evidence>
<evidence type="ECO:0000256" key="3">
    <source>
        <dbReference type="ARBA" id="ARBA00023082"/>
    </source>
</evidence>
<dbReference type="GO" id="GO:0006352">
    <property type="term" value="P:DNA-templated transcription initiation"/>
    <property type="evidence" value="ECO:0007669"/>
    <property type="project" value="InterPro"/>
</dbReference>
<dbReference type="SUPFAM" id="SSF88659">
    <property type="entry name" value="Sigma3 and sigma4 domains of RNA polymerase sigma factors"/>
    <property type="match status" value="1"/>
</dbReference>
<dbReference type="Proteomes" id="UP000326287">
    <property type="component" value="Chromosome"/>
</dbReference>
<evidence type="ECO:0000256" key="1">
    <source>
        <dbReference type="ARBA" id="ARBA00010641"/>
    </source>
</evidence>
<keyword evidence="5" id="KW-0804">Transcription</keyword>
<dbReference type="Gene3D" id="1.10.1740.10">
    <property type="match status" value="1"/>
</dbReference>
<dbReference type="InterPro" id="IPR036388">
    <property type="entry name" value="WH-like_DNA-bd_sf"/>
</dbReference>
<evidence type="ECO:0000256" key="4">
    <source>
        <dbReference type="ARBA" id="ARBA00023125"/>
    </source>
</evidence>
<dbReference type="InterPro" id="IPR039425">
    <property type="entry name" value="RNA_pol_sigma-70-like"/>
</dbReference>
<evidence type="ECO:0000256" key="2">
    <source>
        <dbReference type="ARBA" id="ARBA00023015"/>
    </source>
</evidence>
<feature type="domain" description="RNA polymerase sigma factor 70 region 4 type 2" evidence="7">
    <location>
        <begin position="141"/>
        <end position="188"/>
    </location>
</feature>
<dbReference type="GO" id="GO:0016987">
    <property type="term" value="F:sigma factor activity"/>
    <property type="evidence" value="ECO:0007669"/>
    <property type="project" value="UniProtKB-KW"/>
</dbReference>
<dbReference type="GO" id="GO:0003677">
    <property type="term" value="F:DNA binding"/>
    <property type="evidence" value="ECO:0007669"/>
    <property type="project" value="UniProtKB-KW"/>
</dbReference>
<keyword evidence="2" id="KW-0805">Transcription regulation</keyword>
<dbReference type="PANTHER" id="PTHR43133">
    <property type="entry name" value="RNA POLYMERASE ECF-TYPE SIGMA FACTO"/>
    <property type="match status" value="1"/>
</dbReference>
<keyword evidence="3" id="KW-0731">Sigma factor</keyword>
<evidence type="ECO:0000259" key="6">
    <source>
        <dbReference type="Pfam" id="PF04542"/>
    </source>
</evidence>
<dbReference type="InterPro" id="IPR007627">
    <property type="entry name" value="RNA_pol_sigma70_r2"/>
</dbReference>
<name>A0A5P9NIH2_9GAMM</name>
<keyword evidence="4" id="KW-0238">DNA-binding</keyword>
<dbReference type="SUPFAM" id="SSF88946">
    <property type="entry name" value="Sigma2 domain of RNA polymerase sigma factors"/>
    <property type="match status" value="1"/>
</dbReference>
<dbReference type="InterPro" id="IPR013325">
    <property type="entry name" value="RNA_pol_sigma_r2"/>
</dbReference>
<dbReference type="OrthoDB" id="8535698at2"/>
<evidence type="ECO:0000256" key="5">
    <source>
        <dbReference type="ARBA" id="ARBA00023163"/>
    </source>
</evidence>
<evidence type="ECO:0000313" key="8">
    <source>
        <dbReference type="EMBL" id="QFU74788.1"/>
    </source>
</evidence>